<organism evidence="4">
    <name type="scientific">marine metagenome</name>
    <dbReference type="NCBI Taxonomy" id="408172"/>
    <lineage>
        <taxon>unclassified sequences</taxon>
        <taxon>metagenomes</taxon>
        <taxon>ecological metagenomes</taxon>
    </lineage>
</organism>
<dbReference type="EMBL" id="UINC01058930">
    <property type="protein sequence ID" value="SVB81758.1"/>
    <property type="molecule type" value="Genomic_DNA"/>
</dbReference>
<protein>
    <recommendedName>
        <fullName evidence="5">DNA recombination protein RmuC</fullName>
    </recommendedName>
</protein>
<dbReference type="Pfam" id="PF02646">
    <property type="entry name" value="RmuC"/>
    <property type="match status" value="1"/>
</dbReference>
<sequence length="193" mass="21472">MLTTEIILSFIVGAIVGGIVIFIFLPGFLKSIFRDTAKSTLSEVTQEVSNKQGEHEADITKQLKEIEKSINAANTVWTTNTTSITKEVKDLSKSHIQWAEALSNPGEQGALAEEALEVMLETAGLIKGVNFDTQQTETTEQGRLRPDFYVYTPDDGVIVIDCKAPMKLYREAIETEDEEQKKAKLKEHARNVL</sequence>
<keyword evidence="3" id="KW-0472">Membrane</keyword>
<accession>A0A382H385</accession>
<keyword evidence="2" id="KW-0233">DNA recombination</keyword>
<dbReference type="InterPro" id="IPR003798">
    <property type="entry name" value="DNA_recombination_RmuC"/>
</dbReference>
<dbReference type="PANTHER" id="PTHR30563">
    <property type="entry name" value="DNA RECOMBINATION PROTEIN RMUC"/>
    <property type="match status" value="1"/>
</dbReference>
<evidence type="ECO:0000256" key="1">
    <source>
        <dbReference type="ARBA" id="ARBA00023054"/>
    </source>
</evidence>
<evidence type="ECO:0000256" key="3">
    <source>
        <dbReference type="SAM" id="Phobius"/>
    </source>
</evidence>
<gene>
    <name evidence="4" type="ORF">METZ01_LOCUS234612</name>
</gene>
<dbReference type="AlphaFoldDB" id="A0A382H385"/>
<feature type="non-terminal residue" evidence="4">
    <location>
        <position position="1"/>
    </location>
</feature>
<evidence type="ECO:0000256" key="2">
    <source>
        <dbReference type="ARBA" id="ARBA00023172"/>
    </source>
</evidence>
<reference evidence="4" key="1">
    <citation type="submission" date="2018-05" db="EMBL/GenBank/DDBJ databases">
        <authorList>
            <person name="Lanie J.A."/>
            <person name="Ng W.-L."/>
            <person name="Kazmierczak K.M."/>
            <person name="Andrzejewski T.M."/>
            <person name="Davidsen T.M."/>
            <person name="Wayne K.J."/>
            <person name="Tettelin H."/>
            <person name="Glass J.I."/>
            <person name="Rusch D."/>
            <person name="Podicherti R."/>
            <person name="Tsui H.-C.T."/>
            <person name="Winkler M.E."/>
        </authorList>
    </citation>
    <scope>NUCLEOTIDE SEQUENCE</scope>
</reference>
<feature type="non-terminal residue" evidence="4">
    <location>
        <position position="193"/>
    </location>
</feature>
<keyword evidence="3" id="KW-1133">Transmembrane helix</keyword>
<keyword evidence="1" id="KW-0175">Coiled coil</keyword>
<evidence type="ECO:0000313" key="4">
    <source>
        <dbReference type="EMBL" id="SVB81758.1"/>
    </source>
</evidence>
<dbReference type="GO" id="GO:0006310">
    <property type="term" value="P:DNA recombination"/>
    <property type="evidence" value="ECO:0007669"/>
    <property type="project" value="UniProtKB-KW"/>
</dbReference>
<evidence type="ECO:0008006" key="5">
    <source>
        <dbReference type="Google" id="ProtNLM"/>
    </source>
</evidence>
<keyword evidence="3" id="KW-0812">Transmembrane</keyword>
<dbReference type="PANTHER" id="PTHR30563:SF0">
    <property type="entry name" value="DNA RECOMBINATION PROTEIN RMUC"/>
    <property type="match status" value="1"/>
</dbReference>
<proteinExistence type="predicted"/>
<feature type="transmembrane region" description="Helical" evidence="3">
    <location>
        <begin position="6"/>
        <end position="29"/>
    </location>
</feature>
<name>A0A382H385_9ZZZZ</name>